<organism evidence="1 2">
    <name type="scientific">Acinetobacter guillouiae</name>
    <name type="common">Acinetobacter genomosp. 11</name>
    <dbReference type="NCBI Taxonomy" id="106649"/>
    <lineage>
        <taxon>Bacteria</taxon>
        <taxon>Pseudomonadati</taxon>
        <taxon>Pseudomonadota</taxon>
        <taxon>Gammaproteobacteria</taxon>
        <taxon>Moraxellales</taxon>
        <taxon>Moraxellaceae</taxon>
        <taxon>Acinetobacter</taxon>
    </lineage>
</organism>
<dbReference type="EMBL" id="JAHWXT010000002">
    <property type="protein sequence ID" value="MCF0264258.1"/>
    <property type="molecule type" value="Genomic_DNA"/>
</dbReference>
<evidence type="ECO:0000313" key="1">
    <source>
        <dbReference type="EMBL" id="MCF0264258.1"/>
    </source>
</evidence>
<gene>
    <name evidence="1" type="ORF">KW868_07235</name>
</gene>
<dbReference type="AlphaFoldDB" id="A0A8X8GFW0"/>
<sequence>MVLEQISYQQRGKEISGIILFWGRLVQFNYYFDNAGIVRQQQNKVQKIGLDFLSKLYEFNLSKAYGEDNSDFFRGQILASFHRVLEDKKKQYHLPALLIPVKIKQASIFPFYPEMRVIAAQIEYPALFARAVDQHTTPLIKADFPKENIDLKTLSFFDQQLTIPDQFIDEMDRRIIPFQAKLDACFQHSQSIKFISLKLLYIDPIYNISADTNNLKHAKERCQKHLQLFRAEIRNIEGLLTHFDKTEFGINYCFNIFAVFCFKNTSSETIASIEEKIRQVWESTFYDLTEFERCTLVPGLELPTKPYCVRVQNYQWGYFETDGILKKDSAKYKKFVRTTLNYFANQTELFTVSIAGHSLEAGYYLEFETAKDQPVLAKTAVKQKRNTVHKPYSAHQKIYADLLKKTKFSRSVAGQLAEIKHCYNFLIRKFEIAYPFNLYKDFEWLVKMEMFVYLAGEWKQSLNQPLMVNRPIWATDLNRIYEHFFAGMSFKEIYAVLKRLFGEYGCIFSTRVLVGFLALQQLEEKQAKFHMQVILPNEIKYAFVENIRTLLEGSLAELCAYAKSLEQTGSSALNRLSYMSHTLQKKALSTTKENEQYQGQSAAQWLNSQSAQSKKAYRTYLNYWDEMQAYQGTHVMVTLVIGYGNFIENFTIIDSTIRKAIDRLQKVGQPKIYAYLGHWTIIQCQSAQPTYKLTLLFSIDSNYTDYDEQTGELGGCFKALFLAKLRMLFDKYNDGKTNDADHLSIDISKSRLDEIDFQTLEEDQKKLKKILQSWFYEVSHYFQYFVLTPIADKKNIKGIRKSKRRVKNKIKN</sequence>
<dbReference type="Proteomes" id="UP000887320">
    <property type="component" value="Unassembled WGS sequence"/>
</dbReference>
<dbReference type="RefSeq" id="WP_234623090.1">
    <property type="nucleotide sequence ID" value="NZ_JAHWXT010000002.1"/>
</dbReference>
<comment type="caution">
    <text evidence="1">The sequence shown here is derived from an EMBL/GenBank/DDBJ whole genome shotgun (WGS) entry which is preliminary data.</text>
</comment>
<protein>
    <submittedName>
        <fullName evidence="1">Uncharacterized protein</fullName>
    </submittedName>
</protein>
<accession>A0A8X8GFW0</accession>
<proteinExistence type="predicted"/>
<reference evidence="1" key="1">
    <citation type="submission" date="2021-07" db="EMBL/GenBank/DDBJ databases">
        <authorList>
            <person name="Fernandez M."/>
            <person name="Pereira P."/>
            <person name="Torres Tejerizo G.A."/>
            <person name="Gonzalez P."/>
            <person name="Agostini E."/>
        </authorList>
    </citation>
    <scope>NUCLEOTIDE SEQUENCE</scope>
    <source>
        <strain evidence="1">SFC 500-1A</strain>
    </source>
</reference>
<name>A0A8X8GFW0_ACIGI</name>
<evidence type="ECO:0000313" key="2">
    <source>
        <dbReference type="Proteomes" id="UP000887320"/>
    </source>
</evidence>